<dbReference type="CDD" id="cd01992">
    <property type="entry name" value="TilS_N"/>
    <property type="match status" value="1"/>
</dbReference>
<evidence type="ECO:0000256" key="6">
    <source>
        <dbReference type="HAMAP-Rule" id="MF_01161"/>
    </source>
</evidence>
<keyword evidence="1 6" id="KW-0436">Ligase</keyword>
<dbReference type="InterPro" id="IPR011063">
    <property type="entry name" value="TilS/TtcA_N"/>
</dbReference>
<dbReference type="InterPro" id="IPR012094">
    <property type="entry name" value="tRNA_Ile_lys_synt"/>
</dbReference>
<keyword evidence="6" id="KW-0963">Cytoplasm</keyword>
<dbReference type="EMBL" id="FNAT01000002">
    <property type="protein sequence ID" value="SDE48377.1"/>
    <property type="molecule type" value="Genomic_DNA"/>
</dbReference>
<comment type="function">
    <text evidence="6">Ligates lysine onto the cytidine present at position 34 of the AUA codon-specific tRNA(Ile) that contains the anticodon CAU, in an ATP-dependent manner. Cytidine is converted to lysidine, thus changing the amino acid specificity of the tRNA from methionine to isoleucine.</text>
</comment>
<organism evidence="8 9">
    <name type="scientific">Limimaricola pyoseonensis</name>
    <dbReference type="NCBI Taxonomy" id="521013"/>
    <lineage>
        <taxon>Bacteria</taxon>
        <taxon>Pseudomonadati</taxon>
        <taxon>Pseudomonadota</taxon>
        <taxon>Alphaproteobacteria</taxon>
        <taxon>Rhodobacterales</taxon>
        <taxon>Paracoccaceae</taxon>
        <taxon>Limimaricola</taxon>
    </lineage>
</organism>
<dbReference type="SUPFAM" id="SSF52402">
    <property type="entry name" value="Adenine nucleotide alpha hydrolases-like"/>
    <property type="match status" value="1"/>
</dbReference>
<protein>
    <recommendedName>
        <fullName evidence="6">tRNA(Ile)-lysidine synthase</fullName>
        <ecNumber evidence="6">6.3.4.19</ecNumber>
    </recommendedName>
    <alternativeName>
        <fullName evidence="6">tRNA(Ile)-2-lysyl-cytidine synthase</fullName>
    </alternativeName>
    <alternativeName>
        <fullName evidence="6">tRNA(Ile)-lysidine synthetase</fullName>
    </alternativeName>
</protein>
<dbReference type="GO" id="GO:0005524">
    <property type="term" value="F:ATP binding"/>
    <property type="evidence" value="ECO:0007669"/>
    <property type="project" value="UniProtKB-UniRule"/>
</dbReference>
<dbReference type="NCBIfam" id="TIGR02432">
    <property type="entry name" value="lysidine_TilS_N"/>
    <property type="match status" value="1"/>
</dbReference>
<comment type="similarity">
    <text evidence="6">Belongs to the tRNA(Ile)-lysidine synthase family.</text>
</comment>
<name>A0A1G7D9Z3_9RHOB</name>
<dbReference type="PANTHER" id="PTHR43033">
    <property type="entry name" value="TRNA(ILE)-LYSIDINE SYNTHASE-RELATED"/>
    <property type="match status" value="1"/>
</dbReference>
<evidence type="ECO:0000256" key="1">
    <source>
        <dbReference type="ARBA" id="ARBA00022598"/>
    </source>
</evidence>
<dbReference type="GO" id="GO:0006400">
    <property type="term" value="P:tRNA modification"/>
    <property type="evidence" value="ECO:0007669"/>
    <property type="project" value="UniProtKB-UniRule"/>
</dbReference>
<evidence type="ECO:0000256" key="3">
    <source>
        <dbReference type="ARBA" id="ARBA00022741"/>
    </source>
</evidence>
<keyword evidence="2 6" id="KW-0819">tRNA processing</keyword>
<reference evidence="9" key="1">
    <citation type="submission" date="2016-10" db="EMBL/GenBank/DDBJ databases">
        <authorList>
            <person name="Varghese N."/>
            <person name="Submissions S."/>
        </authorList>
    </citation>
    <scope>NUCLEOTIDE SEQUENCE [LARGE SCALE GENOMIC DNA]</scope>
    <source>
        <strain evidence="9">DSM 21424</strain>
    </source>
</reference>
<evidence type="ECO:0000259" key="7">
    <source>
        <dbReference type="Pfam" id="PF01171"/>
    </source>
</evidence>
<dbReference type="Gene3D" id="3.40.50.620">
    <property type="entry name" value="HUPs"/>
    <property type="match status" value="1"/>
</dbReference>
<proteinExistence type="inferred from homology"/>
<evidence type="ECO:0000256" key="4">
    <source>
        <dbReference type="ARBA" id="ARBA00022840"/>
    </source>
</evidence>
<evidence type="ECO:0000256" key="2">
    <source>
        <dbReference type="ARBA" id="ARBA00022694"/>
    </source>
</evidence>
<gene>
    <name evidence="6" type="primary">tilS</name>
    <name evidence="8" type="ORF">SAMN04488567_1847</name>
</gene>
<comment type="subcellular location">
    <subcellularLocation>
        <location evidence="6">Cytoplasm</location>
    </subcellularLocation>
</comment>
<evidence type="ECO:0000313" key="8">
    <source>
        <dbReference type="EMBL" id="SDE48377.1"/>
    </source>
</evidence>
<evidence type="ECO:0000256" key="5">
    <source>
        <dbReference type="ARBA" id="ARBA00048539"/>
    </source>
</evidence>
<dbReference type="InterPro" id="IPR014729">
    <property type="entry name" value="Rossmann-like_a/b/a_fold"/>
</dbReference>
<dbReference type="EC" id="6.3.4.19" evidence="6"/>
<dbReference type="Proteomes" id="UP000198922">
    <property type="component" value="Unassembled WGS sequence"/>
</dbReference>
<feature type="binding site" evidence="6">
    <location>
        <begin position="29"/>
        <end position="34"/>
    </location>
    <ligand>
        <name>ATP</name>
        <dbReference type="ChEBI" id="CHEBI:30616"/>
    </ligand>
</feature>
<keyword evidence="3 6" id="KW-0547">Nucleotide-binding</keyword>
<dbReference type="STRING" id="521013.SAMN04488567_1847"/>
<evidence type="ECO:0000313" key="9">
    <source>
        <dbReference type="Proteomes" id="UP000198922"/>
    </source>
</evidence>
<dbReference type="PANTHER" id="PTHR43033:SF1">
    <property type="entry name" value="TRNA(ILE)-LYSIDINE SYNTHASE-RELATED"/>
    <property type="match status" value="1"/>
</dbReference>
<keyword evidence="9" id="KW-1185">Reference proteome</keyword>
<dbReference type="HAMAP" id="MF_01161">
    <property type="entry name" value="tRNA_Ile_lys_synt"/>
    <property type="match status" value="1"/>
</dbReference>
<dbReference type="InterPro" id="IPR012795">
    <property type="entry name" value="tRNA_Ile_lys_synt_N"/>
</dbReference>
<dbReference type="AlphaFoldDB" id="A0A1G7D9Z3"/>
<accession>A0A1G7D9Z3</accession>
<feature type="domain" description="tRNA(Ile)-lysidine/2-thiocytidine synthase N-terminal" evidence="7">
    <location>
        <begin position="25"/>
        <end position="201"/>
    </location>
</feature>
<dbReference type="GO" id="GO:0005737">
    <property type="term" value="C:cytoplasm"/>
    <property type="evidence" value="ECO:0007669"/>
    <property type="project" value="UniProtKB-SubCell"/>
</dbReference>
<comment type="catalytic activity">
    <reaction evidence="5 6">
        <text>cytidine(34) in tRNA(Ile2) + L-lysine + ATP = lysidine(34) in tRNA(Ile2) + AMP + diphosphate + H(+)</text>
        <dbReference type="Rhea" id="RHEA:43744"/>
        <dbReference type="Rhea" id="RHEA-COMP:10625"/>
        <dbReference type="Rhea" id="RHEA-COMP:10670"/>
        <dbReference type="ChEBI" id="CHEBI:15378"/>
        <dbReference type="ChEBI" id="CHEBI:30616"/>
        <dbReference type="ChEBI" id="CHEBI:32551"/>
        <dbReference type="ChEBI" id="CHEBI:33019"/>
        <dbReference type="ChEBI" id="CHEBI:82748"/>
        <dbReference type="ChEBI" id="CHEBI:83665"/>
        <dbReference type="ChEBI" id="CHEBI:456215"/>
        <dbReference type="EC" id="6.3.4.19"/>
    </reaction>
</comment>
<comment type="domain">
    <text evidence="6">The N-terminal region contains the highly conserved SGGXDS motif, predicted to be a P-loop motif involved in ATP binding.</text>
</comment>
<dbReference type="RefSeq" id="WP_242652237.1">
    <property type="nucleotide sequence ID" value="NZ_FNAT01000002.1"/>
</dbReference>
<dbReference type="GO" id="GO:0032267">
    <property type="term" value="F:tRNA(Ile)-lysidine synthase activity"/>
    <property type="evidence" value="ECO:0007669"/>
    <property type="project" value="UniProtKB-EC"/>
</dbReference>
<sequence>MTGGAEGPALRATAILDRDPPRALGLAVSGGGDSVAMLHLLAPAARARGIGLHAATVDHGLRPEARDEARRVARACAALGVPHDILEWTGWDGRGNLQDAARRARRALLTDWAAKRGLDAVALGHTRDDQAETVLMRLARGSGVDGLAAMAIERREAGLRWLRPLLGIGRAELRDWLTGQGIGWDEDPSNEDRGFQRVRARDALAALAPLGLEVDGLVATAERMAMARAALDALAAELSSRALRLVAGAVAVDLAAYRAAPEETRLRLAAAALRWIGGGAYRPRLVPLRAALEGAAEGRRRTLAGVTLRAARGTLWLCREPKAVEGPVAPDTPWDGRWQVSGPGGAVRLAALGAEGLRQCPGWRDLGLPRDALLPTPALWDGARLVAAPCAGRAEGWRARIVADFPYPTLPH</sequence>
<dbReference type="Pfam" id="PF01171">
    <property type="entry name" value="ATP_bind_3"/>
    <property type="match status" value="1"/>
</dbReference>
<keyword evidence="4 6" id="KW-0067">ATP-binding</keyword>